<gene>
    <name evidence="1" type="ORF">KOEU_36210</name>
</gene>
<reference evidence="1" key="1">
    <citation type="submission" date="2015-08" db="EMBL/GenBank/DDBJ databases">
        <title>Draft genome sequence of Komagataeibacter europaeus CECT 8546 a cellulose producer strain from vinegar produced by the traditional method.</title>
        <authorList>
            <person name="Poehlein A."/>
            <person name="Valera M.J."/>
            <person name="Haack F.S."/>
            <person name="Mas A."/>
            <person name="Daniel R."/>
            <person name="Streit W.R."/>
            <person name="Mateo E."/>
        </authorList>
    </citation>
    <scope>NUCLEOTIDE SEQUENCE [LARGE SCALE GENOMIC DNA]</scope>
    <source>
        <strain evidence="1">CECT 8546</strain>
    </source>
</reference>
<accession>A0A0M0ECB6</accession>
<proteinExistence type="predicted"/>
<evidence type="ECO:0000313" key="2">
    <source>
        <dbReference type="Proteomes" id="UP000037566"/>
    </source>
</evidence>
<dbReference type="AlphaFoldDB" id="A0A0M0ECB6"/>
<sequence length="83" mass="9688">MQLSRCLNTSQLKHHCRCTFNSLSQRHSVIRKLVCFDDLPQHTIKFFRLRIATCFFMQHLDTAYPPTSLLTSMFTCDPIEGPL</sequence>
<name>A0A0M0ECB6_KOMEU</name>
<keyword evidence="2" id="KW-1185">Reference proteome</keyword>
<dbReference type="EMBL" id="LHUQ01000057">
    <property type="protein sequence ID" value="KON62878.1"/>
    <property type="molecule type" value="Genomic_DNA"/>
</dbReference>
<dbReference type="Proteomes" id="UP000037566">
    <property type="component" value="Unassembled WGS sequence"/>
</dbReference>
<protein>
    <submittedName>
        <fullName evidence="1">Uncharacterized protein</fullName>
    </submittedName>
</protein>
<dbReference type="PATRIC" id="fig|33995.3.peg.4015"/>
<organism evidence="1 2">
    <name type="scientific">Komagataeibacter europaeus</name>
    <name type="common">Gluconacetobacter europaeus</name>
    <dbReference type="NCBI Taxonomy" id="33995"/>
    <lineage>
        <taxon>Bacteria</taxon>
        <taxon>Pseudomonadati</taxon>
        <taxon>Pseudomonadota</taxon>
        <taxon>Alphaproteobacteria</taxon>
        <taxon>Acetobacterales</taxon>
        <taxon>Acetobacteraceae</taxon>
        <taxon>Komagataeibacter</taxon>
    </lineage>
</organism>
<comment type="caution">
    <text evidence="1">The sequence shown here is derived from an EMBL/GenBank/DDBJ whole genome shotgun (WGS) entry which is preliminary data.</text>
</comment>
<evidence type="ECO:0000313" key="1">
    <source>
        <dbReference type="EMBL" id="KON62878.1"/>
    </source>
</evidence>